<dbReference type="Pfam" id="PF00172">
    <property type="entry name" value="Zn_clus"/>
    <property type="match status" value="1"/>
</dbReference>
<keyword evidence="8" id="KW-1185">Reference proteome</keyword>
<dbReference type="EMBL" id="NKCK01000021">
    <property type="protein sequence ID" value="RSM10825.1"/>
    <property type="molecule type" value="Genomic_DNA"/>
</dbReference>
<evidence type="ECO:0000259" key="6">
    <source>
        <dbReference type="PROSITE" id="PS50048"/>
    </source>
</evidence>
<dbReference type="CDD" id="cd00067">
    <property type="entry name" value="GAL4"/>
    <property type="match status" value="1"/>
</dbReference>
<keyword evidence="4" id="KW-0539">Nucleus</keyword>
<keyword evidence="3" id="KW-0804">Transcription</keyword>
<dbReference type="Gene3D" id="4.10.240.10">
    <property type="entry name" value="Zn(2)-C6 fungal-type DNA-binding domain"/>
    <property type="match status" value="1"/>
</dbReference>
<dbReference type="InterPro" id="IPR036864">
    <property type="entry name" value="Zn2-C6_fun-type_DNA-bd_sf"/>
</dbReference>
<dbReference type="SMART" id="SM00066">
    <property type="entry name" value="GAL4"/>
    <property type="match status" value="1"/>
</dbReference>
<feature type="region of interest" description="Disordered" evidence="5">
    <location>
        <begin position="184"/>
        <end position="228"/>
    </location>
</feature>
<dbReference type="InterPro" id="IPR001138">
    <property type="entry name" value="Zn2Cys6_DnaBD"/>
</dbReference>
<evidence type="ECO:0000313" key="8">
    <source>
        <dbReference type="Proteomes" id="UP000287144"/>
    </source>
</evidence>
<dbReference type="SUPFAM" id="SSF57701">
    <property type="entry name" value="Zn2/Cys6 DNA-binding domain"/>
    <property type="match status" value="1"/>
</dbReference>
<protein>
    <recommendedName>
        <fullName evidence="6">Zn(2)-C6 fungal-type domain-containing protein</fullName>
    </recommendedName>
</protein>
<dbReference type="GO" id="GO:0008270">
    <property type="term" value="F:zinc ion binding"/>
    <property type="evidence" value="ECO:0007669"/>
    <property type="project" value="InterPro"/>
</dbReference>
<dbReference type="PROSITE" id="PS50048">
    <property type="entry name" value="ZN2_CY6_FUNGAL_2"/>
    <property type="match status" value="1"/>
</dbReference>
<dbReference type="InterPro" id="IPR050675">
    <property type="entry name" value="OAF3"/>
</dbReference>
<dbReference type="PANTHER" id="PTHR31069:SF32">
    <property type="entry name" value="ARGININE METABOLISM REGULATION PROTEIN II"/>
    <property type="match status" value="1"/>
</dbReference>
<evidence type="ECO:0000256" key="5">
    <source>
        <dbReference type="SAM" id="MobiDB-lite"/>
    </source>
</evidence>
<dbReference type="GO" id="GO:0000981">
    <property type="term" value="F:DNA-binding transcription factor activity, RNA polymerase II-specific"/>
    <property type="evidence" value="ECO:0007669"/>
    <property type="project" value="InterPro"/>
</dbReference>
<keyword evidence="1" id="KW-0805">Transcription regulation</keyword>
<gene>
    <name evidence="7" type="ORF">CEP52_003416</name>
</gene>
<evidence type="ECO:0000256" key="3">
    <source>
        <dbReference type="ARBA" id="ARBA00023163"/>
    </source>
</evidence>
<evidence type="ECO:0000256" key="2">
    <source>
        <dbReference type="ARBA" id="ARBA00023125"/>
    </source>
</evidence>
<evidence type="ECO:0000313" key="7">
    <source>
        <dbReference type="EMBL" id="RSM10825.1"/>
    </source>
</evidence>
<feature type="compositionally biased region" description="Basic and acidic residues" evidence="5">
    <location>
        <begin position="218"/>
        <end position="228"/>
    </location>
</feature>
<evidence type="ECO:0000256" key="1">
    <source>
        <dbReference type="ARBA" id="ARBA00023015"/>
    </source>
</evidence>
<organism evidence="7 8">
    <name type="scientific">Fusarium oligoseptatum</name>
    <dbReference type="NCBI Taxonomy" id="2604345"/>
    <lineage>
        <taxon>Eukaryota</taxon>
        <taxon>Fungi</taxon>
        <taxon>Dikarya</taxon>
        <taxon>Ascomycota</taxon>
        <taxon>Pezizomycotina</taxon>
        <taxon>Sordariomycetes</taxon>
        <taxon>Hypocreomycetidae</taxon>
        <taxon>Hypocreales</taxon>
        <taxon>Nectriaceae</taxon>
        <taxon>Fusarium</taxon>
        <taxon>Fusarium solani species complex</taxon>
    </lineage>
</organism>
<evidence type="ECO:0000256" key="4">
    <source>
        <dbReference type="ARBA" id="ARBA00023242"/>
    </source>
</evidence>
<dbReference type="Proteomes" id="UP000287144">
    <property type="component" value="Unassembled WGS sequence"/>
</dbReference>
<reference evidence="7 8" key="1">
    <citation type="submission" date="2017-06" db="EMBL/GenBank/DDBJ databases">
        <title>Comparative genomic analysis of Ambrosia Fusariam Clade fungi.</title>
        <authorList>
            <person name="Stajich J.E."/>
            <person name="Carrillo J."/>
            <person name="Kijimoto T."/>
            <person name="Eskalen A."/>
            <person name="O'Donnell K."/>
            <person name="Kasson M."/>
        </authorList>
    </citation>
    <scope>NUCLEOTIDE SEQUENCE [LARGE SCALE GENOMIC DNA]</scope>
    <source>
        <strain evidence="7 8">NRRL62579</strain>
    </source>
</reference>
<sequence>MSASTRSSYRSRKRTKTFTGCWTCRARKIKCDEGRPTCRQCREKRVTCEGYDARLQWLTPDTCGKSSLRSEIPCESSLTQSLRRHIPAEPPKSVLAWSQVEGILRFIDSLEADLGTDGGENSPEPAPDLQPEPVAHQSDDGDLDMGVEAIPNFFFDDNFASPSYSETAAAWDLCNLYDHQSSLASETQPQEATLAQHKSPLANSNHSHEPPTAEPEDPQPRHELQTIKTDKLWKASTPDETWRLDYNELLHCLEPYVVPGQERFLMDHYRNRVVNLFCVIDNGKSPWKTIHLLEFYNVLVN</sequence>
<keyword evidence="2" id="KW-0238">DNA-binding</keyword>
<comment type="caution">
    <text evidence="7">The sequence shown here is derived from an EMBL/GenBank/DDBJ whole genome shotgun (WGS) entry which is preliminary data.</text>
</comment>
<dbReference type="GO" id="GO:0003677">
    <property type="term" value="F:DNA binding"/>
    <property type="evidence" value="ECO:0007669"/>
    <property type="project" value="UniProtKB-KW"/>
</dbReference>
<dbReference type="PROSITE" id="PS00463">
    <property type="entry name" value="ZN2_CY6_FUNGAL_1"/>
    <property type="match status" value="1"/>
</dbReference>
<dbReference type="STRING" id="1325735.A0A428U965"/>
<proteinExistence type="predicted"/>
<feature type="compositionally biased region" description="Polar residues" evidence="5">
    <location>
        <begin position="184"/>
        <end position="193"/>
    </location>
</feature>
<accession>A0A428U965</accession>
<dbReference type="PANTHER" id="PTHR31069">
    <property type="entry name" value="OLEATE-ACTIVATED TRANSCRIPTION FACTOR 1-RELATED"/>
    <property type="match status" value="1"/>
</dbReference>
<name>A0A428U965_9HYPO</name>
<dbReference type="AlphaFoldDB" id="A0A428U965"/>
<feature type="region of interest" description="Disordered" evidence="5">
    <location>
        <begin position="113"/>
        <end position="145"/>
    </location>
</feature>
<feature type="domain" description="Zn(2)-C6 fungal-type" evidence="6">
    <location>
        <begin position="20"/>
        <end position="48"/>
    </location>
</feature>